<feature type="non-terminal residue" evidence="2">
    <location>
        <position position="72"/>
    </location>
</feature>
<dbReference type="AlphaFoldDB" id="E9J817"/>
<feature type="domain" description="HAT C-terminal dimerisation" evidence="1">
    <location>
        <begin position="1"/>
        <end position="64"/>
    </location>
</feature>
<dbReference type="InterPro" id="IPR012337">
    <property type="entry name" value="RNaseH-like_sf"/>
</dbReference>
<gene>
    <name evidence="2" type="ORF">SINV_01240</name>
</gene>
<dbReference type="SUPFAM" id="SSF53098">
    <property type="entry name" value="Ribonuclease H-like"/>
    <property type="match status" value="1"/>
</dbReference>
<proteinExistence type="predicted"/>
<accession>E9J817</accession>
<name>E9J817_SOLIN</name>
<evidence type="ECO:0000313" key="2">
    <source>
        <dbReference type="EMBL" id="EFZ11036.1"/>
    </source>
</evidence>
<organism>
    <name type="scientific">Solenopsis invicta</name>
    <name type="common">Red imported fire ant</name>
    <name type="synonym">Solenopsis wagneri</name>
    <dbReference type="NCBI Taxonomy" id="13686"/>
    <lineage>
        <taxon>Eukaryota</taxon>
        <taxon>Metazoa</taxon>
        <taxon>Ecdysozoa</taxon>
        <taxon>Arthropoda</taxon>
        <taxon>Hexapoda</taxon>
        <taxon>Insecta</taxon>
        <taxon>Pterygota</taxon>
        <taxon>Neoptera</taxon>
        <taxon>Endopterygota</taxon>
        <taxon>Hymenoptera</taxon>
        <taxon>Apocrita</taxon>
        <taxon>Aculeata</taxon>
        <taxon>Formicoidea</taxon>
        <taxon>Formicidae</taxon>
        <taxon>Myrmicinae</taxon>
        <taxon>Solenopsis</taxon>
    </lineage>
</organism>
<dbReference type="HOGENOM" id="CLU_009123_17_3_1"/>
<evidence type="ECO:0000259" key="1">
    <source>
        <dbReference type="Pfam" id="PF05699"/>
    </source>
</evidence>
<dbReference type="EMBL" id="GL768735">
    <property type="protein sequence ID" value="EFZ11036.1"/>
    <property type="molecule type" value="Genomic_DNA"/>
</dbReference>
<dbReference type="PANTHER" id="PTHR23272">
    <property type="entry name" value="BED FINGER-RELATED"/>
    <property type="match status" value="1"/>
</dbReference>
<dbReference type="OMA" id="ALMCINS"/>
<protein>
    <recommendedName>
        <fullName evidence="1">HAT C-terminal dimerisation domain-containing protein</fullName>
    </recommendedName>
</protein>
<dbReference type="Pfam" id="PF05699">
    <property type="entry name" value="Dimer_Tnp_hAT"/>
    <property type="match status" value="1"/>
</dbReference>
<sequence length="72" mass="8323">LEWWKRHTQIYPILSKMARDILSSTASSVPVERIFSIGALTMTKNRNRLQSKSLRALMCINSWVKCSLKSKI</sequence>
<dbReference type="InterPro" id="IPR008906">
    <property type="entry name" value="HATC_C_dom"/>
</dbReference>
<reference evidence="2" key="1">
    <citation type="journal article" date="2011" name="Proc. Natl. Acad. Sci. U.S.A.">
        <title>The genome of the fire ant Solenopsis invicta.</title>
        <authorList>
            <person name="Wurm Y."/>
            <person name="Wang J."/>
            <person name="Riba-Grognuz O."/>
            <person name="Corona M."/>
            <person name="Nygaard S."/>
            <person name="Hunt B.G."/>
            <person name="Ingram K.K."/>
            <person name="Falquet L."/>
            <person name="Nipitwattanaphon M."/>
            <person name="Gotzek D."/>
            <person name="Dijkstra M.B."/>
            <person name="Oettler J."/>
            <person name="Comtesse F."/>
            <person name="Shih C.J."/>
            <person name="Wu W.J."/>
            <person name="Yang C.C."/>
            <person name="Thomas J."/>
            <person name="Beaudoing E."/>
            <person name="Pradervand S."/>
            <person name="Flegel V."/>
            <person name="Cook E.D."/>
            <person name="Fabbretti R."/>
            <person name="Stockinger H."/>
            <person name="Long L."/>
            <person name="Farmerie W.G."/>
            <person name="Oakey J."/>
            <person name="Boomsma J.J."/>
            <person name="Pamilo P."/>
            <person name="Yi S.V."/>
            <person name="Heinze J."/>
            <person name="Goodisman M.A."/>
            <person name="Farinelli L."/>
            <person name="Harshman K."/>
            <person name="Hulo N."/>
            <person name="Cerutti L."/>
            <person name="Xenarios I."/>
            <person name="Shoemaker D."/>
            <person name="Keller L."/>
        </authorList>
    </citation>
    <scope>NUCLEOTIDE SEQUENCE [LARGE SCALE GENOMIC DNA]</scope>
</reference>
<dbReference type="GO" id="GO:0046983">
    <property type="term" value="F:protein dimerization activity"/>
    <property type="evidence" value="ECO:0007669"/>
    <property type="project" value="InterPro"/>
</dbReference>
<feature type="non-terminal residue" evidence="2">
    <location>
        <position position="1"/>
    </location>
</feature>